<keyword evidence="9" id="KW-0325">Glycoprotein</keyword>
<comment type="subcellular location">
    <subcellularLocation>
        <location evidence="1">Cell membrane</location>
        <topology evidence="1">Multi-pass membrane protein</topology>
    </subcellularLocation>
</comment>
<dbReference type="GO" id="GO:0005886">
    <property type="term" value="C:plasma membrane"/>
    <property type="evidence" value="ECO:0007669"/>
    <property type="project" value="UniProtKB-SubCell"/>
</dbReference>
<protein>
    <recommendedName>
        <fullName evidence="13">Ionotropic glutamate receptor L-glutamate and glycine-binding domain-containing protein</fullName>
    </recommendedName>
</protein>
<evidence type="ECO:0000256" key="2">
    <source>
        <dbReference type="ARBA" id="ARBA00022448"/>
    </source>
</evidence>
<dbReference type="InterPro" id="IPR019594">
    <property type="entry name" value="Glu/Gly-bd"/>
</dbReference>
<dbReference type="OrthoDB" id="6507850at2759"/>
<dbReference type="SMART" id="SM00918">
    <property type="entry name" value="Lig_chan-Glu_bd"/>
    <property type="match status" value="1"/>
</dbReference>
<feature type="transmembrane region" description="Helical" evidence="12">
    <location>
        <begin position="158"/>
        <end position="178"/>
    </location>
</feature>
<keyword evidence="7 12" id="KW-0472">Membrane</keyword>
<keyword evidence="2" id="KW-0813">Transport</keyword>
<keyword evidence="6" id="KW-0406">Ion transport</keyword>
<name>A0A1Y3B3Z5_EURMA</name>
<evidence type="ECO:0000256" key="5">
    <source>
        <dbReference type="ARBA" id="ARBA00022989"/>
    </source>
</evidence>
<evidence type="ECO:0000256" key="9">
    <source>
        <dbReference type="ARBA" id="ARBA00023180"/>
    </source>
</evidence>
<keyword evidence="15" id="KW-1185">Reference proteome</keyword>
<evidence type="ECO:0000256" key="11">
    <source>
        <dbReference type="ARBA" id="ARBA00023303"/>
    </source>
</evidence>
<gene>
    <name evidence="14" type="ORF">BLA29_006696</name>
</gene>
<evidence type="ECO:0000313" key="15">
    <source>
        <dbReference type="Proteomes" id="UP000194236"/>
    </source>
</evidence>
<organism evidence="14 15">
    <name type="scientific">Euroglyphus maynei</name>
    <name type="common">Mayne's house dust mite</name>
    <dbReference type="NCBI Taxonomy" id="6958"/>
    <lineage>
        <taxon>Eukaryota</taxon>
        <taxon>Metazoa</taxon>
        <taxon>Ecdysozoa</taxon>
        <taxon>Arthropoda</taxon>
        <taxon>Chelicerata</taxon>
        <taxon>Arachnida</taxon>
        <taxon>Acari</taxon>
        <taxon>Acariformes</taxon>
        <taxon>Sarcoptiformes</taxon>
        <taxon>Astigmata</taxon>
        <taxon>Psoroptidia</taxon>
        <taxon>Analgoidea</taxon>
        <taxon>Pyroglyphidae</taxon>
        <taxon>Pyroglyphinae</taxon>
        <taxon>Euroglyphus</taxon>
    </lineage>
</organism>
<keyword evidence="8" id="KW-0675">Receptor</keyword>
<keyword evidence="4 12" id="KW-0812">Transmembrane</keyword>
<dbReference type="PANTHER" id="PTHR42643">
    <property type="entry name" value="IONOTROPIC RECEPTOR 20A-RELATED"/>
    <property type="match status" value="1"/>
</dbReference>
<dbReference type="Pfam" id="PF10613">
    <property type="entry name" value="Lig_chan-Glu_bd"/>
    <property type="match status" value="1"/>
</dbReference>
<feature type="transmembrane region" description="Helical" evidence="12">
    <location>
        <begin position="190"/>
        <end position="207"/>
    </location>
</feature>
<evidence type="ECO:0000256" key="4">
    <source>
        <dbReference type="ARBA" id="ARBA00022692"/>
    </source>
</evidence>
<evidence type="ECO:0000256" key="10">
    <source>
        <dbReference type="ARBA" id="ARBA00023286"/>
    </source>
</evidence>
<dbReference type="Gene3D" id="3.40.190.10">
    <property type="entry name" value="Periplasmic binding protein-like II"/>
    <property type="match status" value="1"/>
</dbReference>
<evidence type="ECO:0000259" key="13">
    <source>
        <dbReference type="SMART" id="SM00918"/>
    </source>
</evidence>
<reference evidence="14 15" key="1">
    <citation type="submission" date="2017-03" db="EMBL/GenBank/DDBJ databases">
        <title>Genome Survey of Euroglyphus maynei.</title>
        <authorList>
            <person name="Arlian L.G."/>
            <person name="Morgan M.S."/>
            <person name="Rider S.D."/>
        </authorList>
    </citation>
    <scope>NUCLEOTIDE SEQUENCE [LARGE SCALE GENOMIC DNA]</scope>
    <source>
        <strain evidence="14">Arlian Lab</strain>
        <tissue evidence="14">Whole body</tissue>
    </source>
</reference>
<keyword evidence="11" id="KW-0407">Ion channel</keyword>
<dbReference type="GO" id="GO:0015276">
    <property type="term" value="F:ligand-gated monoatomic ion channel activity"/>
    <property type="evidence" value="ECO:0007669"/>
    <property type="project" value="InterPro"/>
</dbReference>
<proteinExistence type="predicted"/>
<feature type="domain" description="Ionotropic glutamate receptor L-glutamate and glycine-binding" evidence="13">
    <location>
        <begin position="20"/>
        <end position="83"/>
    </location>
</feature>
<keyword evidence="3" id="KW-1003">Cell membrane</keyword>
<evidence type="ECO:0000313" key="14">
    <source>
        <dbReference type="EMBL" id="OTF75529.1"/>
    </source>
</evidence>
<comment type="caution">
    <text evidence="14">The sequence shown here is derived from an EMBL/GenBank/DDBJ whole genome shotgun (WGS) entry which is preliminary data.</text>
</comment>
<keyword evidence="5 12" id="KW-1133">Transmembrane helix</keyword>
<dbReference type="InterPro" id="IPR052192">
    <property type="entry name" value="Insect_Ionotropic_Sensory_Rcpt"/>
</dbReference>
<evidence type="ECO:0000256" key="12">
    <source>
        <dbReference type="SAM" id="Phobius"/>
    </source>
</evidence>
<feature type="transmembrane region" description="Helical" evidence="12">
    <location>
        <begin position="134"/>
        <end position="152"/>
    </location>
</feature>
<dbReference type="Proteomes" id="UP000194236">
    <property type="component" value="Unassembled WGS sequence"/>
</dbReference>
<evidence type="ECO:0000256" key="1">
    <source>
        <dbReference type="ARBA" id="ARBA00004651"/>
    </source>
</evidence>
<dbReference type="AlphaFoldDB" id="A0A1Y3B3Z5"/>
<dbReference type="SUPFAM" id="SSF53850">
    <property type="entry name" value="Periplasmic binding protein-like II"/>
    <property type="match status" value="1"/>
</dbReference>
<evidence type="ECO:0000256" key="6">
    <source>
        <dbReference type="ARBA" id="ARBA00023065"/>
    </source>
</evidence>
<dbReference type="Gene3D" id="1.10.287.70">
    <property type="match status" value="1"/>
</dbReference>
<keyword evidence="10" id="KW-1071">Ligand-gated ion channel</keyword>
<evidence type="ECO:0000256" key="3">
    <source>
        <dbReference type="ARBA" id="ARBA00022475"/>
    </source>
</evidence>
<dbReference type="PANTHER" id="PTHR42643:SF39">
    <property type="entry name" value="IONOTROPIC RECEPTOR 56A-RELATED"/>
    <property type="match status" value="1"/>
</dbReference>
<evidence type="ECO:0000256" key="8">
    <source>
        <dbReference type="ARBA" id="ARBA00023170"/>
    </source>
</evidence>
<accession>A0A1Y3B3Z5</accession>
<sequence length="343" mass="40243">MTRSNLTGQHFRIGFNEGVPFLRIDGWNETDHTYKNLDGIDSWILRILKEYYNFTFELRNCHGQFGMKIENGTWTGIIGKLVRNEIDFGIGSIIISEERSKSVGFLQPYWITHYTFATTKTTYETDLFTFLRPFQMNVWYCLFILLLITWLIDQISNHFLSANSNLIVITLLLLIQRPYRNHHLNSSDKLWIFIFAISSLILVHNYSGNLGSMLTVREMIEINSIDQLVKACQLGRIIPLVLRNSIGMKYLQQIFTSEKRLDPIRNTFQEIKNLNDGINLIAYGSVTSEKRFALLGVRERLLFGHLRYGYYLPPENEETFFFSSHFSMATRLTFEYRKQFNVM</sequence>
<evidence type="ECO:0000256" key="7">
    <source>
        <dbReference type="ARBA" id="ARBA00023136"/>
    </source>
</evidence>
<dbReference type="EMBL" id="MUJZ01041498">
    <property type="protein sequence ID" value="OTF75529.1"/>
    <property type="molecule type" value="Genomic_DNA"/>
</dbReference>